<evidence type="ECO:0000256" key="2">
    <source>
        <dbReference type="SAM" id="SignalP"/>
    </source>
</evidence>
<reference evidence="4" key="1">
    <citation type="journal article" date="2019" name="Int. J. Syst. Evol. Microbiol.">
        <title>The Global Catalogue of Microorganisms (GCM) 10K type strain sequencing project: providing services to taxonomists for standard genome sequencing and annotation.</title>
        <authorList>
            <consortium name="The Broad Institute Genomics Platform"/>
            <consortium name="The Broad Institute Genome Sequencing Center for Infectious Disease"/>
            <person name="Wu L."/>
            <person name="Ma J."/>
        </authorList>
    </citation>
    <scope>NUCLEOTIDE SEQUENCE [LARGE SCALE GENOMIC DNA]</scope>
    <source>
        <strain evidence="4">KCTC 12848</strain>
    </source>
</reference>
<proteinExistence type="predicted"/>
<accession>A0ABW5E774</accession>
<name>A0ABW5E774_9GAMM</name>
<feature type="signal peptide" evidence="2">
    <location>
        <begin position="1"/>
        <end position="21"/>
    </location>
</feature>
<gene>
    <name evidence="3" type="ORF">ACFSKX_02380</name>
</gene>
<protein>
    <recommendedName>
        <fullName evidence="5">DUF2059 domain-containing protein</fullName>
    </recommendedName>
</protein>
<dbReference type="EMBL" id="JBHUJD010000002">
    <property type="protein sequence ID" value="MFD2309249.1"/>
    <property type="molecule type" value="Genomic_DNA"/>
</dbReference>
<keyword evidence="4" id="KW-1185">Reference proteome</keyword>
<comment type="caution">
    <text evidence="3">The sequence shown here is derived from an EMBL/GenBank/DDBJ whole genome shotgun (WGS) entry which is preliminary data.</text>
</comment>
<feature type="region of interest" description="Disordered" evidence="1">
    <location>
        <begin position="47"/>
        <end position="66"/>
    </location>
</feature>
<organism evidence="3 4">
    <name type="scientific">Microbulbifer halophilus</name>
    <dbReference type="NCBI Taxonomy" id="453963"/>
    <lineage>
        <taxon>Bacteria</taxon>
        <taxon>Pseudomonadati</taxon>
        <taxon>Pseudomonadota</taxon>
        <taxon>Gammaproteobacteria</taxon>
        <taxon>Cellvibrionales</taxon>
        <taxon>Microbulbiferaceae</taxon>
        <taxon>Microbulbifer</taxon>
    </lineage>
</organism>
<keyword evidence="2" id="KW-0732">Signal</keyword>
<sequence length="180" mass="19570">MKKLSLTAALLALTLGLPAHADTVITPANLEKLQAASPEIAPLLQESSLASESESDENKPVSEADRCDLEKRQAFIREKLQKHDVYDSVDAIARKHGLDSAEQYAVYLQATMAGFSAGMKQTMMQNLAQRAPEAAEEMEAQFREDFPCVGKDDLSAAAEHKAEINQLMQAFAAAAQPQQP</sequence>
<evidence type="ECO:0000256" key="1">
    <source>
        <dbReference type="SAM" id="MobiDB-lite"/>
    </source>
</evidence>
<feature type="chain" id="PRO_5047030672" description="DUF2059 domain-containing protein" evidence="2">
    <location>
        <begin position="22"/>
        <end position="180"/>
    </location>
</feature>
<evidence type="ECO:0000313" key="4">
    <source>
        <dbReference type="Proteomes" id="UP001597425"/>
    </source>
</evidence>
<feature type="compositionally biased region" description="Basic and acidic residues" evidence="1">
    <location>
        <begin position="56"/>
        <end position="66"/>
    </location>
</feature>
<evidence type="ECO:0008006" key="5">
    <source>
        <dbReference type="Google" id="ProtNLM"/>
    </source>
</evidence>
<dbReference type="RefSeq" id="WP_265720594.1">
    <property type="nucleotide sequence ID" value="NZ_JAPIVK010000004.1"/>
</dbReference>
<dbReference type="Proteomes" id="UP001597425">
    <property type="component" value="Unassembled WGS sequence"/>
</dbReference>
<evidence type="ECO:0000313" key="3">
    <source>
        <dbReference type="EMBL" id="MFD2309249.1"/>
    </source>
</evidence>